<protein>
    <submittedName>
        <fullName evidence="2">Uncharacterized protein</fullName>
    </submittedName>
</protein>
<dbReference type="Proteomes" id="UP000593566">
    <property type="component" value="Unassembled WGS sequence"/>
</dbReference>
<accession>A0A8H6F7W0</accession>
<feature type="compositionally biased region" description="Polar residues" evidence="1">
    <location>
        <begin position="179"/>
        <end position="189"/>
    </location>
</feature>
<dbReference type="AlphaFoldDB" id="A0A8H6F7W0"/>
<evidence type="ECO:0000256" key="1">
    <source>
        <dbReference type="SAM" id="MobiDB-lite"/>
    </source>
</evidence>
<dbReference type="RefSeq" id="XP_037147418.1">
    <property type="nucleotide sequence ID" value="XM_037297293.1"/>
</dbReference>
<organism evidence="2 3">
    <name type="scientific">Letharia lupina</name>
    <dbReference type="NCBI Taxonomy" id="560253"/>
    <lineage>
        <taxon>Eukaryota</taxon>
        <taxon>Fungi</taxon>
        <taxon>Dikarya</taxon>
        <taxon>Ascomycota</taxon>
        <taxon>Pezizomycotina</taxon>
        <taxon>Lecanoromycetes</taxon>
        <taxon>OSLEUM clade</taxon>
        <taxon>Lecanoromycetidae</taxon>
        <taxon>Lecanorales</taxon>
        <taxon>Lecanorineae</taxon>
        <taxon>Parmeliaceae</taxon>
        <taxon>Letharia</taxon>
    </lineage>
</organism>
<name>A0A8H6F7W0_9LECA</name>
<proteinExistence type="predicted"/>
<evidence type="ECO:0000313" key="3">
    <source>
        <dbReference type="Proteomes" id="UP000593566"/>
    </source>
</evidence>
<dbReference type="GeneID" id="59334796"/>
<keyword evidence="3" id="KW-1185">Reference proteome</keyword>
<feature type="region of interest" description="Disordered" evidence="1">
    <location>
        <begin position="120"/>
        <end position="189"/>
    </location>
</feature>
<reference evidence="2 3" key="1">
    <citation type="journal article" date="2020" name="Genomics">
        <title>Complete, high-quality genomes from long-read metagenomic sequencing of two wolf lichen thalli reveals enigmatic genome architecture.</title>
        <authorList>
            <person name="McKenzie S.K."/>
            <person name="Walston R.F."/>
            <person name="Allen J.L."/>
        </authorList>
    </citation>
    <scope>NUCLEOTIDE SEQUENCE [LARGE SCALE GENOMIC DNA]</scope>
    <source>
        <strain evidence="2">WasteWater1</strain>
    </source>
</reference>
<gene>
    <name evidence="2" type="ORF">HO133_006395</name>
</gene>
<feature type="compositionally biased region" description="Basic and acidic residues" evidence="1">
    <location>
        <begin position="138"/>
        <end position="149"/>
    </location>
</feature>
<evidence type="ECO:0000313" key="2">
    <source>
        <dbReference type="EMBL" id="KAF6217983.1"/>
    </source>
</evidence>
<comment type="caution">
    <text evidence="2">The sequence shown here is derived from an EMBL/GenBank/DDBJ whole genome shotgun (WGS) entry which is preliminary data.</text>
</comment>
<sequence length="248" mass="26472">MSPQFPSKSAENLKVANVCGYCQRQGMLSLPAHHPGTNGSVTGPSAQSAANKLRDGIVHLTITQLEESKDDGHHPTSEDVARLWEELISAACERDCGCAQVLRRHVHCDELRSFWAATSVEHSEGEPLSRRQKKSKKKNAEKAEAKDDQPPAPLGKLRSENRRYKKTKARAKQAAVPTPTASTAQSSLPGQAAATGSSIYDIEGLQQALPSVLSAAPPAVSPANSGQTILGLPVTFVATLAVHQKMAE</sequence>
<dbReference type="EMBL" id="JACCJB010000024">
    <property type="protein sequence ID" value="KAF6217983.1"/>
    <property type="molecule type" value="Genomic_DNA"/>
</dbReference>